<keyword evidence="3" id="KW-1185">Reference proteome</keyword>
<dbReference type="EMBL" id="OU503048">
    <property type="protein sequence ID" value="CAI9775095.1"/>
    <property type="molecule type" value="Genomic_DNA"/>
</dbReference>
<feature type="compositionally biased region" description="Acidic residues" evidence="1">
    <location>
        <begin position="116"/>
        <end position="132"/>
    </location>
</feature>
<reference evidence="2" key="1">
    <citation type="submission" date="2023-05" db="EMBL/GenBank/DDBJ databases">
        <authorList>
            <person name="Huff M."/>
        </authorList>
    </citation>
    <scope>NUCLEOTIDE SEQUENCE</scope>
</reference>
<dbReference type="AlphaFoldDB" id="A0AAD1ZXH3"/>
<organism evidence="2 3">
    <name type="scientific">Fraxinus pennsylvanica</name>
    <dbReference type="NCBI Taxonomy" id="56036"/>
    <lineage>
        <taxon>Eukaryota</taxon>
        <taxon>Viridiplantae</taxon>
        <taxon>Streptophyta</taxon>
        <taxon>Embryophyta</taxon>
        <taxon>Tracheophyta</taxon>
        <taxon>Spermatophyta</taxon>
        <taxon>Magnoliopsida</taxon>
        <taxon>eudicotyledons</taxon>
        <taxon>Gunneridae</taxon>
        <taxon>Pentapetalae</taxon>
        <taxon>asterids</taxon>
        <taxon>lamiids</taxon>
        <taxon>Lamiales</taxon>
        <taxon>Oleaceae</taxon>
        <taxon>Oleeae</taxon>
        <taxon>Fraxinus</taxon>
    </lineage>
</organism>
<sequence>MDELQFAMLSKPNWTGKDDSFRKTGNSSTNRLGFGLKPLKLKIGKKPGQMSGPAAKLFDLALVLPGYDDNNTVHSGQDSDNDGDREVNPLVVPLIENAPSQEEIAPKWLSQNVFMDADEREDLENDDSEDEM</sequence>
<evidence type="ECO:0000313" key="3">
    <source>
        <dbReference type="Proteomes" id="UP000834106"/>
    </source>
</evidence>
<feature type="region of interest" description="Disordered" evidence="1">
    <location>
        <begin position="102"/>
        <end position="132"/>
    </location>
</feature>
<dbReference type="Proteomes" id="UP000834106">
    <property type="component" value="Chromosome 13"/>
</dbReference>
<evidence type="ECO:0000256" key="1">
    <source>
        <dbReference type="SAM" id="MobiDB-lite"/>
    </source>
</evidence>
<accession>A0AAD1ZXH3</accession>
<proteinExistence type="predicted"/>
<evidence type="ECO:0000313" key="2">
    <source>
        <dbReference type="EMBL" id="CAI9775095.1"/>
    </source>
</evidence>
<protein>
    <submittedName>
        <fullName evidence="2">Uncharacterized protein</fullName>
    </submittedName>
</protein>
<gene>
    <name evidence="2" type="ORF">FPE_LOCUS22525</name>
</gene>
<name>A0AAD1ZXH3_9LAMI</name>